<sequence length="563" mass="63533">MGETGLRLPVNPDAMPAIQQLRRENQQRKPRLPPLPPSYYKIVIRPRDGLDFSKWQSHRVARAVSQAAHITAAESDTLTLRIRNEQNLAVASTPKEELVERIRRITTLQLVGKECQVYAYVAAPDMSCKGVATGIDSETHPDELMANLRSLQAPILFARMLGKSTAALITFDGLEVPRTTYYYGGELLYRPYRPLSQVCSICLKTGHRADICPTPKNARCKNCGQENPSEDHQCQPKCVLCEGDHPVTDPSCPARQRKPLNKSHFLRNAGYTSDANNVPTTTNPGTSTNPPQTPGSKSPPASTETNVDRCRSPRRSTDSKKRDKSRDASTSVSQSLPRAKTPRHERHEATANEQGAESRSTIDMLEKSERKVVTKGPCTNPPKVNWAERLSNLSSLPSPTATNFPPLRTCTRSTHTGQVPLTNNFTTNAQVQEMINDIARTLRQEMRTLVNEMAITLRQELHQLKHEFQQDRERLSNEMQRDRQELRESFTQDRLEIKEEIKTTLQQIFIELTQEFRQQICDEVTQTVVHNATPKRTRISPLEAREDIRAHPYARPSSQASLQ</sequence>
<dbReference type="EMBL" id="CM023470">
    <property type="protein sequence ID" value="KAH7978461.1"/>
    <property type="molecule type" value="Genomic_DNA"/>
</dbReference>
<keyword evidence="2" id="KW-1185">Reference proteome</keyword>
<name>A0ACB8DVZ6_DERSI</name>
<protein>
    <submittedName>
        <fullName evidence="1">Uncharacterized protein</fullName>
    </submittedName>
</protein>
<evidence type="ECO:0000313" key="1">
    <source>
        <dbReference type="EMBL" id="KAH7978461.1"/>
    </source>
</evidence>
<comment type="caution">
    <text evidence="1">The sequence shown here is derived from an EMBL/GenBank/DDBJ whole genome shotgun (WGS) entry which is preliminary data.</text>
</comment>
<accession>A0ACB8DVZ6</accession>
<evidence type="ECO:0000313" key="2">
    <source>
        <dbReference type="Proteomes" id="UP000821865"/>
    </source>
</evidence>
<proteinExistence type="predicted"/>
<gene>
    <name evidence="1" type="ORF">HPB49_005548</name>
</gene>
<organism evidence="1 2">
    <name type="scientific">Dermacentor silvarum</name>
    <name type="common">Tick</name>
    <dbReference type="NCBI Taxonomy" id="543639"/>
    <lineage>
        <taxon>Eukaryota</taxon>
        <taxon>Metazoa</taxon>
        <taxon>Ecdysozoa</taxon>
        <taxon>Arthropoda</taxon>
        <taxon>Chelicerata</taxon>
        <taxon>Arachnida</taxon>
        <taxon>Acari</taxon>
        <taxon>Parasitiformes</taxon>
        <taxon>Ixodida</taxon>
        <taxon>Ixodoidea</taxon>
        <taxon>Ixodidae</taxon>
        <taxon>Rhipicephalinae</taxon>
        <taxon>Dermacentor</taxon>
    </lineage>
</organism>
<dbReference type="Proteomes" id="UP000821865">
    <property type="component" value="Chromosome 1"/>
</dbReference>
<reference evidence="1" key="1">
    <citation type="submission" date="2020-05" db="EMBL/GenBank/DDBJ databases">
        <title>Large-scale comparative analyses of tick genomes elucidate their genetic diversity and vector capacities.</title>
        <authorList>
            <person name="Jia N."/>
            <person name="Wang J."/>
            <person name="Shi W."/>
            <person name="Du L."/>
            <person name="Sun Y."/>
            <person name="Zhan W."/>
            <person name="Jiang J."/>
            <person name="Wang Q."/>
            <person name="Zhang B."/>
            <person name="Ji P."/>
            <person name="Sakyi L.B."/>
            <person name="Cui X."/>
            <person name="Yuan T."/>
            <person name="Jiang B."/>
            <person name="Yang W."/>
            <person name="Lam T.T.-Y."/>
            <person name="Chang Q."/>
            <person name="Ding S."/>
            <person name="Wang X."/>
            <person name="Zhu J."/>
            <person name="Ruan X."/>
            <person name="Zhao L."/>
            <person name="Wei J."/>
            <person name="Que T."/>
            <person name="Du C."/>
            <person name="Cheng J."/>
            <person name="Dai P."/>
            <person name="Han X."/>
            <person name="Huang E."/>
            <person name="Gao Y."/>
            <person name="Liu J."/>
            <person name="Shao H."/>
            <person name="Ye R."/>
            <person name="Li L."/>
            <person name="Wei W."/>
            <person name="Wang X."/>
            <person name="Wang C."/>
            <person name="Yang T."/>
            <person name="Huo Q."/>
            <person name="Li W."/>
            <person name="Guo W."/>
            <person name="Chen H."/>
            <person name="Zhou L."/>
            <person name="Ni X."/>
            <person name="Tian J."/>
            <person name="Zhou Y."/>
            <person name="Sheng Y."/>
            <person name="Liu T."/>
            <person name="Pan Y."/>
            <person name="Xia L."/>
            <person name="Li J."/>
            <person name="Zhao F."/>
            <person name="Cao W."/>
        </authorList>
    </citation>
    <scope>NUCLEOTIDE SEQUENCE</scope>
    <source>
        <strain evidence="1">Dsil-2018</strain>
    </source>
</reference>